<comment type="caution">
    <text evidence="1">The sequence shown here is derived from an EMBL/GenBank/DDBJ whole genome shotgun (WGS) entry which is preliminary data.</text>
</comment>
<reference evidence="1" key="1">
    <citation type="submission" date="2022-02" db="EMBL/GenBank/DDBJ databases">
        <title>Plant Genome Project.</title>
        <authorList>
            <person name="Zhang R.-G."/>
        </authorList>
    </citation>
    <scope>NUCLEOTIDE SEQUENCE</scope>
    <source>
        <strain evidence="1">AT1</strain>
    </source>
</reference>
<dbReference type="EMBL" id="CM046388">
    <property type="protein sequence ID" value="KAI8571199.1"/>
    <property type="molecule type" value="Genomic_DNA"/>
</dbReference>
<evidence type="ECO:0000313" key="1">
    <source>
        <dbReference type="EMBL" id="KAI8571199.1"/>
    </source>
</evidence>
<gene>
    <name evidence="1" type="ORF">RHMOL_Rhmol01G0100400</name>
</gene>
<evidence type="ECO:0000313" key="2">
    <source>
        <dbReference type="Proteomes" id="UP001062846"/>
    </source>
</evidence>
<dbReference type="Proteomes" id="UP001062846">
    <property type="component" value="Chromosome 1"/>
</dbReference>
<sequence length="369" mass="40058">MAEEVQNSSGTNKMKQTRWGTGFSAPPDSYNSVLPLGAQEIAARFVNTAEAKRPRVDNNGVKVGAGVSIPMISTTLGMIIGKGGKTIRYLQLQSGAKIQVTWGLEWDPYSPTRPVELMGTSYQMAKAEQLIQDVLAEAESGGSVIVSRRVTLGQPGYDRFLMQIKIGPLIGKSGETIKSIQVRAGARIQLCLGSKFDVVVLWFLTAICEIQPDHSFALTIEGTSEQIETAKELVSEVCWIGPKGVGDGTTEWAIGSHASSVEPSHTREGTDVCCLLPLISEVREERKAILSNIFRLWPSNFLHLGGAISISRKLAFDSLVSFAEVVENVSLPGAPPEDFDSARNGFVRGWSRWLLKAVTDPGIQGTYYL</sequence>
<organism evidence="1 2">
    <name type="scientific">Rhododendron molle</name>
    <name type="common">Chinese azalea</name>
    <name type="synonym">Azalea mollis</name>
    <dbReference type="NCBI Taxonomy" id="49168"/>
    <lineage>
        <taxon>Eukaryota</taxon>
        <taxon>Viridiplantae</taxon>
        <taxon>Streptophyta</taxon>
        <taxon>Embryophyta</taxon>
        <taxon>Tracheophyta</taxon>
        <taxon>Spermatophyta</taxon>
        <taxon>Magnoliopsida</taxon>
        <taxon>eudicotyledons</taxon>
        <taxon>Gunneridae</taxon>
        <taxon>Pentapetalae</taxon>
        <taxon>asterids</taxon>
        <taxon>Ericales</taxon>
        <taxon>Ericaceae</taxon>
        <taxon>Ericoideae</taxon>
        <taxon>Rhodoreae</taxon>
        <taxon>Rhododendron</taxon>
    </lineage>
</organism>
<accession>A0ACC0Q1C7</accession>
<name>A0ACC0Q1C7_RHOML</name>
<keyword evidence="2" id="KW-1185">Reference proteome</keyword>
<proteinExistence type="predicted"/>
<protein>
    <submittedName>
        <fullName evidence="1">Uncharacterized protein</fullName>
    </submittedName>
</protein>